<dbReference type="EC" id="4.2.1.96" evidence="3"/>
<evidence type="ECO:0000256" key="1">
    <source>
        <dbReference type="ARBA" id="ARBA00001554"/>
    </source>
</evidence>
<dbReference type="InterPro" id="IPR001533">
    <property type="entry name" value="Pterin_deHydtase"/>
</dbReference>
<dbReference type="EMBL" id="VBRY01000003">
    <property type="protein sequence ID" value="TLS68356.1"/>
    <property type="molecule type" value="Genomic_DNA"/>
</dbReference>
<dbReference type="GO" id="GO:0006729">
    <property type="term" value="P:tetrahydrobiopterin biosynthetic process"/>
    <property type="evidence" value="ECO:0007669"/>
    <property type="project" value="InterPro"/>
</dbReference>
<evidence type="ECO:0000256" key="2">
    <source>
        <dbReference type="ARBA" id="ARBA00006472"/>
    </source>
</evidence>
<dbReference type="InterPro" id="IPR036428">
    <property type="entry name" value="PCD_sf"/>
</dbReference>
<dbReference type="SUPFAM" id="SSF55248">
    <property type="entry name" value="PCD-like"/>
    <property type="match status" value="1"/>
</dbReference>
<comment type="caution">
    <text evidence="5">The sequence shown here is derived from an EMBL/GenBank/DDBJ whole genome shotgun (WGS) entry which is preliminary data.</text>
</comment>
<dbReference type="GO" id="GO:0008124">
    <property type="term" value="F:4-alpha-hydroxytetrahydrobiopterin dehydratase activity"/>
    <property type="evidence" value="ECO:0007669"/>
    <property type="project" value="UniProtKB-EC"/>
</dbReference>
<dbReference type="OrthoDB" id="5294615at2"/>
<sequence>MTMAEATALLADVPGWELLDFGRKLRRTFTFHNFMLAQSFAVETGNLCESENHHPDISYGWGYCTVVFYTHKIGGLHRNDFVMAARVNALRMP</sequence>
<dbReference type="CDD" id="cd00913">
    <property type="entry name" value="PCD_DCoH_subfamily_a"/>
    <property type="match status" value="1"/>
</dbReference>
<keyword evidence="6" id="KW-1185">Reference proteome</keyword>
<accession>A0A5R9GQ28</accession>
<organism evidence="5 6">
    <name type="scientific">Mariprofundus erugo</name>
    <dbReference type="NCBI Taxonomy" id="2528639"/>
    <lineage>
        <taxon>Bacteria</taxon>
        <taxon>Pseudomonadati</taxon>
        <taxon>Pseudomonadota</taxon>
        <taxon>Candidatius Mariprofundia</taxon>
        <taxon>Mariprofundales</taxon>
        <taxon>Mariprofundaceae</taxon>
        <taxon>Mariprofundus</taxon>
    </lineage>
</organism>
<comment type="catalytic activity">
    <reaction evidence="1">
        <text>(4aS,6R)-4a-hydroxy-L-erythro-5,6,7,8-tetrahydrobiopterin = (6R)-L-erythro-6,7-dihydrobiopterin + H2O</text>
        <dbReference type="Rhea" id="RHEA:11920"/>
        <dbReference type="ChEBI" id="CHEBI:15377"/>
        <dbReference type="ChEBI" id="CHEBI:15642"/>
        <dbReference type="ChEBI" id="CHEBI:43120"/>
        <dbReference type="EC" id="4.2.1.96"/>
    </reaction>
</comment>
<comment type="similarity">
    <text evidence="2">Belongs to the pterin-4-alpha-carbinolamine dehydratase family.</text>
</comment>
<dbReference type="Pfam" id="PF01329">
    <property type="entry name" value="Pterin_4a"/>
    <property type="match status" value="1"/>
</dbReference>
<dbReference type="Gene3D" id="3.30.1360.20">
    <property type="entry name" value="Transcriptional coactivator/pterin dehydratase"/>
    <property type="match status" value="1"/>
</dbReference>
<proteinExistence type="inferred from homology"/>
<evidence type="ECO:0000256" key="3">
    <source>
        <dbReference type="ARBA" id="ARBA00013252"/>
    </source>
</evidence>
<keyword evidence="4" id="KW-0456">Lyase</keyword>
<evidence type="ECO:0000313" key="5">
    <source>
        <dbReference type="EMBL" id="TLS68356.1"/>
    </source>
</evidence>
<reference evidence="5 6" key="1">
    <citation type="journal article" date="2019" name="Appl. Environ. Microbiol.">
        <title>Environmental Evidence and Genomic Insight of Iron-oxidizing Bacteria Preference Towards More Corrosion Resistant Stainless Steel at Higher Salinities.</title>
        <authorList>
            <person name="Garrison C.E."/>
            <person name="Price K.A."/>
            <person name="Field E.K."/>
        </authorList>
    </citation>
    <scope>NUCLEOTIDE SEQUENCE [LARGE SCALE GENOMIC DNA]</scope>
    <source>
        <strain evidence="5 6">P3</strain>
    </source>
</reference>
<dbReference type="Proteomes" id="UP000306585">
    <property type="component" value="Unassembled WGS sequence"/>
</dbReference>
<gene>
    <name evidence="5" type="ORF">FEF65_04765</name>
</gene>
<name>A0A5R9GQ28_9PROT</name>
<dbReference type="PANTHER" id="PTHR42805">
    <property type="entry name" value="PTERIN-4-ALPHA-CARBINOLAMINE DEHYDRATASE-RELATED"/>
    <property type="match status" value="1"/>
</dbReference>
<protein>
    <recommendedName>
        <fullName evidence="3">4a-hydroxytetrahydrobiopterin dehydratase</fullName>
        <ecNumber evidence="3">4.2.1.96</ecNumber>
    </recommendedName>
</protein>
<evidence type="ECO:0000313" key="6">
    <source>
        <dbReference type="Proteomes" id="UP000306585"/>
    </source>
</evidence>
<evidence type="ECO:0000256" key="4">
    <source>
        <dbReference type="ARBA" id="ARBA00023239"/>
    </source>
</evidence>
<dbReference type="AlphaFoldDB" id="A0A5R9GQ28"/>
<dbReference type="InterPro" id="IPR050376">
    <property type="entry name" value="Pterin-4-alpha-carb_dehyd"/>
</dbReference>
<dbReference type="PANTHER" id="PTHR42805:SF1">
    <property type="entry name" value="PTERIN-4-ALPHA-CARBINOLAMINE DEHYDRATASE-RELATED"/>
    <property type="match status" value="1"/>
</dbReference>